<reference evidence="2" key="1">
    <citation type="journal article" date="2020" name="Stud. Mycol.">
        <title>101 Dothideomycetes genomes: a test case for predicting lifestyles and emergence of pathogens.</title>
        <authorList>
            <person name="Haridas S."/>
            <person name="Albert R."/>
            <person name="Binder M."/>
            <person name="Bloem J."/>
            <person name="Labutti K."/>
            <person name="Salamov A."/>
            <person name="Andreopoulos B."/>
            <person name="Baker S."/>
            <person name="Barry K."/>
            <person name="Bills G."/>
            <person name="Bluhm B."/>
            <person name="Cannon C."/>
            <person name="Castanera R."/>
            <person name="Culley D."/>
            <person name="Daum C."/>
            <person name="Ezra D."/>
            <person name="Gonzalez J."/>
            <person name="Henrissat B."/>
            <person name="Kuo A."/>
            <person name="Liang C."/>
            <person name="Lipzen A."/>
            <person name="Lutzoni F."/>
            <person name="Magnuson J."/>
            <person name="Mondo S."/>
            <person name="Nolan M."/>
            <person name="Ohm R."/>
            <person name="Pangilinan J."/>
            <person name="Park H.-J."/>
            <person name="Ramirez L."/>
            <person name="Alfaro M."/>
            <person name="Sun H."/>
            <person name="Tritt A."/>
            <person name="Yoshinaga Y."/>
            <person name="Zwiers L.-H."/>
            <person name="Turgeon B."/>
            <person name="Goodwin S."/>
            <person name="Spatafora J."/>
            <person name="Crous P."/>
            <person name="Grigoriev I."/>
        </authorList>
    </citation>
    <scope>NUCLEOTIDE SEQUENCE</scope>
    <source>
        <strain evidence="2">CBS 122681</strain>
    </source>
</reference>
<dbReference type="AlphaFoldDB" id="A0A6A6T2R1"/>
<gene>
    <name evidence="2" type="ORF">K491DRAFT_693951</name>
</gene>
<sequence>MISKVPTDALPYPLKRNALASTRLNYNHFWWTKISGYLLHPSIPTTLPNLRIADVGAGTGIWIHELSAALPHATFDAIDISSAQFPPEAIRPANISWWTHNAFEPFPEAYQGRFDVVNARAWKCILNDDVADRVFGHIISLLKPGGYLQWFEPVPESAHVKAPEGFGPTPACDKLVGQWKKPLPTSSYDWINDLPGTFKRNGLDVEVVEKHRTPDHFQPVGAQTVLMGIGEYLHSDASMAVYQEALSEEHARGAFVDLTWTCVVGRKPGA</sequence>
<dbReference type="CDD" id="cd02440">
    <property type="entry name" value="AdoMet_MTases"/>
    <property type="match status" value="1"/>
</dbReference>
<accession>A0A6A6T2R1</accession>
<feature type="domain" description="Methyltransferase" evidence="1">
    <location>
        <begin position="52"/>
        <end position="146"/>
    </location>
</feature>
<name>A0A6A6T2R1_9PLEO</name>
<dbReference type="Pfam" id="PF13649">
    <property type="entry name" value="Methyltransf_25"/>
    <property type="match status" value="1"/>
</dbReference>
<organism evidence="2 3">
    <name type="scientific">Lophiostoma macrostomum CBS 122681</name>
    <dbReference type="NCBI Taxonomy" id="1314788"/>
    <lineage>
        <taxon>Eukaryota</taxon>
        <taxon>Fungi</taxon>
        <taxon>Dikarya</taxon>
        <taxon>Ascomycota</taxon>
        <taxon>Pezizomycotina</taxon>
        <taxon>Dothideomycetes</taxon>
        <taxon>Pleosporomycetidae</taxon>
        <taxon>Pleosporales</taxon>
        <taxon>Lophiostomataceae</taxon>
        <taxon>Lophiostoma</taxon>
    </lineage>
</organism>
<keyword evidence="2" id="KW-0808">Transferase</keyword>
<dbReference type="SUPFAM" id="SSF53335">
    <property type="entry name" value="S-adenosyl-L-methionine-dependent methyltransferases"/>
    <property type="match status" value="1"/>
</dbReference>
<evidence type="ECO:0000313" key="2">
    <source>
        <dbReference type="EMBL" id="KAF2654305.1"/>
    </source>
</evidence>
<keyword evidence="3" id="KW-1185">Reference proteome</keyword>
<dbReference type="PANTHER" id="PTHR43591:SF50">
    <property type="entry name" value="METHYLTRANSFERASE DOMAIN-CONTAINING PROTEIN-RELATED"/>
    <property type="match status" value="1"/>
</dbReference>
<dbReference type="OrthoDB" id="417697at2759"/>
<dbReference type="PANTHER" id="PTHR43591">
    <property type="entry name" value="METHYLTRANSFERASE"/>
    <property type="match status" value="1"/>
</dbReference>
<dbReference type="GO" id="GO:0032259">
    <property type="term" value="P:methylation"/>
    <property type="evidence" value="ECO:0007669"/>
    <property type="project" value="UniProtKB-KW"/>
</dbReference>
<dbReference type="InterPro" id="IPR041698">
    <property type="entry name" value="Methyltransf_25"/>
</dbReference>
<dbReference type="Proteomes" id="UP000799324">
    <property type="component" value="Unassembled WGS sequence"/>
</dbReference>
<keyword evidence="2" id="KW-0489">Methyltransferase</keyword>
<proteinExistence type="predicted"/>
<dbReference type="EMBL" id="MU004366">
    <property type="protein sequence ID" value="KAF2654305.1"/>
    <property type="molecule type" value="Genomic_DNA"/>
</dbReference>
<dbReference type="InterPro" id="IPR029063">
    <property type="entry name" value="SAM-dependent_MTases_sf"/>
</dbReference>
<dbReference type="GO" id="GO:0008168">
    <property type="term" value="F:methyltransferase activity"/>
    <property type="evidence" value="ECO:0007669"/>
    <property type="project" value="UniProtKB-KW"/>
</dbReference>
<dbReference type="Gene3D" id="3.40.50.150">
    <property type="entry name" value="Vaccinia Virus protein VP39"/>
    <property type="match status" value="1"/>
</dbReference>
<evidence type="ECO:0000313" key="3">
    <source>
        <dbReference type="Proteomes" id="UP000799324"/>
    </source>
</evidence>
<protein>
    <submittedName>
        <fullName evidence="2">S-adenosyl-L-methionine-dependent methyltransferase</fullName>
    </submittedName>
</protein>
<evidence type="ECO:0000259" key="1">
    <source>
        <dbReference type="Pfam" id="PF13649"/>
    </source>
</evidence>